<evidence type="ECO:0000256" key="1">
    <source>
        <dbReference type="SAM" id="Phobius"/>
    </source>
</evidence>
<accession>A0A1M6K6W0</accession>
<dbReference type="EMBL" id="FQYQ01000028">
    <property type="protein sequence ID" value="SHJ54583.1"/>
    <property type="molecule type" value="Genomic_DNA"/>
</dbReference>
<name>A0A1M6K6W0_PSEXY</name>
<feature type="transmembrane region" description="Helical" evidence="1">
    <location>
        <begin position="52"/>
        <end position="70"/>
    </location>
</feature>
<sequence>MNLGRLLVLLLVGYVIVTWIGIGHTVFNIKVLHMKSMKESPGMGEGYEKTKPWHPLYNIIIFSLLGWVYMRGLDEQTIPAALIAGAIWAILCIVVDLIGWVLIKHPWRLTFKEFYVDYQPWITLIYIAIFLGPVIGYLIVR</sequence>
<proteinExistence type="predicted"/>
<protein>
    <submittedName>
        <fullName evidence="2">Uncharacterized protein</fullName>
    </submittedName>
</protein>
<organism evidence="2 3">
    <name type="scientific">Pseudobutyrivibrio xylanivorans DSM 14809</name>
    <dbReference type="NCBI Taxonomy" id="1123012"/>
    <lineage>
        <taxon>Bacteria</taxon>
        <taxon>Bacillati</taxon>
        <taxon>Bacillota</taxon>
        <taxon>Clostridia</taxon>
        <taxon>Lachnospirales</taxon>
        <taxon>Lachnospiraceae</taxon>
        <taxon>Pseudobutyrivibrio</taxon>
    </lineage>
</organism>
<keyword evidence="3" id="KW-1185">Reference proteome</keyword>
<keyword evidence="1" id="KW-0812">Transmembrane</keyword>
<feature type="transmembrane region" description="Helical" evidence="1">
    <location>
        <begin position="82"/>
        <end position="103"/>
    </location>
</feature>
<keyword evidence="1" id="KW-1133">Transmembrane helix</keyword>
<reference evidence="2 3" key="1">
    <citation type="submission" date="2016-11" db="EMBL/GenBank/DDBJ databases">
        <authorList>
            <person name="Jaros S."/>
            <person name="Januszkiewicz K."/>
            <person name="Wedrychowicz H."/>
        </authorList>
    </citation>
    <scope>NUCLEOTIDE SEQUENCE [LARGE SCALE GENOMIC DNA]</scope>
    <source>
        <strain evidence="2 3">DSM 14809</strain>
    </source>
</reference>
<dbReference type="AlphaFoldDB" id="A0A1M6K6W0"/>
<dbReference type="Proteomes" id="UP000184185">
    <property type="component" value="Unassembled WGS sequence"/>
</dbReference>
<evidence type="ECO:0000313" key="2">
    <source>
        <dbReference type="EMBL" id="SHJ54583.1"/>
    </source>
</evidence>
<gene>
    <name evidence="2" type="ORF">SAMN02745725_02782</name>
</gene>
<evidence type="ECO:0000313" key="3">
    <source>
        <dbReference type="Proteomes" id="UP000184185"/>
    </source>
</evidence>
<keyword evidence="1" id="KW-0472">Membrane</keyword>
<feature type="transmembrane region" description="Helical" evidence="1">
    <location>
        <begin position="7"/>
        <end position="32"/>
    </location>
</feature>
<dbReference type="RefSeq" id="WP_072919075.1">
    <property type="nucleotide sequence ID" value="NZ_FQYQ01000028.1"/>
</dbReference>
<feature type="transmembrane region" description="Helical" evidence="1">
    <location>
        <begin position="123"/>
        <end position="140"/>
    </location>
</feature>